<gene>
    <name evidence="2" type="ORF">L484_021212</name>
</gene>
<evidence type="ECO:0000313" key="2">
    <source>
        <dbReference type="EMBL" id="EXC07305.1"/>
    </source>
</evidence>
<organism evidence="2 3">
    <name type="scientific">Morus notabilis</name>
    <dbReference type="NCBI Taxonomy" id="981085"/>
    <lineage>
        <taxon>Eukaryota</taxon>
        <taxon>Viridiplantae</taxon>
        <taxon>Streptophyta</taxon>
        <taxon>Embryophyta</taxon>
        <taxon>Tracheophyta</taxon>
        <taxon>Spermatophyta</taxon>
        <taxon>Magnoliopsida</taxon>
        <taxon>eudicotyledons</taxon>
        <taxon>Gunneridae</taxon>
        <taxon>Pentapetalae</taxon>
        <taxon>rosids</taxon>
        <taxon>fabids</taxon>
        <taxon>Rosales</taxon>
        <taxon>Moraceae</taxon>
        <taxon>Moreae</taxon>
        <taxon>Morus</taxon>
    </lineage>
</organism>
<keyword evidence="3" id="KW-1185">Reference proteome</keyword>
<dbReference type="Proteomes" id="UP000030645">
    <property type="component" value="Unassembled WGS sequence"/>
</dbReference>
<name>W9RSW4_9ROSA</name>
<evidence type="ECO:0000256" key="1">
    <source>
        <dbReference type="SAM" id="MobiDB-lite"/>
    </source>
</evidence>
<feature type="compositionally biased region" description="Basic and acidic residues" evidence="1">
    <location>
        <begin position="9"/>
        <end position="27"/>
    </location>
</feature>
<proteinExistence type="predicted"/>
<feature type="region of interest" description="Disordered" evidence="1">
    <location>
        <begin position="41"/>
        <end position="74"/>
    </location>
</feature>
<reference evidence="3" key="1">
    <citation type="submission" date="2013-01" db="EMBL/GenBank/DDBJ databases">
        <title>Draft Genome Sequence of a Mulberry Tree, Morus notabilis C.K. Schneid.</title>
        <authorList>
            <person name="He N."/>
            <person name="Zhao S."/>
        </authorList>
    </citation>
    <scope>NUCLEOTIDE SEQUENCE</scope>
</reference>
<feature type="region of interest" description="Disordered" evidence="1">
    <location>
        <begin position="1"/>
        <end position="27"/>
    </location>
</feature>
<dbReference type="AlphaFoldDB" id="W9RSW4"/>
<sequence length="74" mass="8240">MSIEASSNNRERLDTSHMETQVDSKGPEVLKIKFEAFEDAQKISRNRPKGAPQHVQSTCLRAPAHGPSTLRRAP</sequence>
<accession>W9RSW4</accession>
<evidence type="ECO:0000313" key="3">
    <source>
        <dbReference type="Proteomes" id="UP000030645"/>
    </source>
</evidence>
<protein>
    <submittedName>
        <fullName evidence="2">Uncharacterized protein</fullName>
    </submittedName>
</protein>
<dbReference type="EMBL" id="KE345585">
    <property type="protein sequence ID" value="EXC07305.1"/>
    <property type="molecule type" value="Genomic_DNA"/>
</dbReference>